<dbReference type="InterPro" id="IPR001356">
    <property type="entry name" value="HD"/>
</dbReference>
<evidence type="ECO:0000256" key="2">
    <source>
        <dbReference type="ARBA" id="ARBA00023242"/>
    </source>
</evidence>
<dbReference type="InterPro" id="IPR044830">
    <property type="entry name" value="HD-Zip_III"/>
</dbReference>
<evidence type="ECO:0000313" key="8">
    <source>
        <dbReference type="Proteomes" id="UP001188597"/>
    </source>
</evidence>
<dbReference type="InterPro" id="IPR013978">
    <property type="entry name" value="MEKHLA"/>
</dbReference>
<comment type="caution">
    <text evidence="7">The sequence shown here is derived from an EMBL/GenBank/DDBJ whole genome shotgun (WGS) entry which is preliminary data.</text>
</comment>
<keyword evidence="3 4" id="KW-0371">Homeobox</keyword>
<proteinExistence type="predicted"/>
<name>A0AA89BBH8_9ASTE</name>
<evidence type="ECO:0000256" key="3">
    <source>
        <dbReference type="PROSITE-ProRule" id="PRU00108"/>
    </source>
</evidence>
<comment type="subcellular location">
    <subcellularLocation>
        <location evidence="1 3 4">Nucleus</location>
    </subcellularLocation>
</comment>
<sequence>MVMKGTSSARSSTGNCPLYTVEQVEVFEKVFGDWQKPSRSQRLEMICEHPVLSNLESQQIKIWFQDRRCGEKARKAAIELQTVNEKLATTKKLLLLENDRLRKELLQLENEKDYILQLLENVSAATTDSSCETTVNSPENPFRTSEDCTGFLLLADKTMKISRQKLSKALHYTGLIARERSDELIHTPSNEPAILPFFSRKLSRGLSNTADDGWSLINYNAAEDLQIWIVTTKNLGSMAKNNNALSMSGKILCVKASMLLKLCPRVEENALCSAFIFFPIKDIRAEDSMLPPFSLNAEIPPSGSYTHVGLKLSPTCPVAVKSIRSNVDSEVLRSDFESLYSVLKKLWHHLDAMQFCSFKSLPVCSLGNQTELEILDITLVSLQDIELDQILGDHGQEHLTSISASFSGIRCVLVPLTGTSESDKQAVALKLHSSPDH</sequence>
<dbReference type="GO" id="GO:0005634">
    <property type="term" value="C:nucleus"/>
    <property type="evidence" value="ECO:0007669"/>
    <property type="project" value="UniProtKB-SubCell"/>
</dbReference>
<protein>
    <recommendedName>
        <fullName evidence="6">Homeobox domain-containing protein</fullName>
    </recommendedName>
</protein>
<dbReference type="GO" id="GO:0003700">
    <property type="term" value="F:DNA-binding transcription factor activity"/>
    <property type="evidence" value="ECO:0007669"/>
    <property type="project" value="InterPro"/>
</dbReference>
<keyword evidence="3 4" id="KW-0238">DNA-binding</keyword>
<evidence type="ECO:0000256" key="4">
    <source>
        <dbReference type="RuleBase" id="RU000682"/>
    </source>
</evidence>
<dbReference type="SMART" id="SM00389">
    <property type="entry name" value="HOX"/>
    <property type="match status" value="1"/>
</dbReference>
<dbReference type="CDD" id="cd00086">
    <property type="entry name" value="homeodomain"/>
    <property type="match status" value="1"/>
</dbReference>
<dbReference type="Pfam" id="PF00046">
    <property type="entry name" value="Homeodomain"/>
    <property type="match status" value="1"/>
</dbReference>
<dbReference type="Pfam" id="PF08670">
    <property type="entry name" value="MEKHLA"/>
    <property type="match status" value="1"/>
</dbReference>
<keyword evidence="8" id="KW-1185">Reference proteome</keyword>
<dbReference type="Gene3D" id="1.10.10.60">
    <property type="entry name" value="Homeodomain-like"/>
    <property type="match status" value="1"/>
</dbReference>
<dbReference type="PANTHER" id="PTHR45950:SF10">
    <property type="entry name" value="HOMEOBOX-LEUCINE ZIPPER PROTEIN REVOLUTA"/>
    <property type="match status" value="1"/>
</dbReference>
<evidence type="ECO:0000256" key="1">
    <source>
        <dbReference type="ARBA" id="ARBA00004123"/>
    </source>
</evidence>
<accession>A0AA89BBH8</accession>
<evidence type="ECO:0000259" key="6">
    <source>
        <dbReference type="PROSITE" id="PS50071"/>
    </source>
</evidence>
<dbReference type="PROSITE" id="PS50071">
    <property type="entry name" value="HOMEOBOX_2"/>
    <property type="match status" value="1"/>
</dbReference>
<feature type="domain" description="Homeobox" evidence="6">
    <location>
        <begin position="19"/>
        <end position="74"/>
    </location>
</feature>
<keyword evidence="2 3" id="KW-0539">Nucleus</keyword>
<organism evidence="7 8">
    <name type="scientific">Escallonia herrerae</name>
    <dbReference type="NCBI Taxonomy" id="1293975"/>
    <lineage>
        <taxon>Eukaryota</taxon>
        <taxon>Viridiplantae</taxon>
        <taxon>Streptophyta</taxon>
        <taxon>Embryophyta</taxon>
        <taxon>Tracheophyta</taxon>
        <taxon>Spermatophyta</taxon>
        <taxon>Magnoliopsida</taxon>
        <taxon>eudicotyledons</taxon>
        <taxon>Gunneridae</taxon>
        <taxon>Pentapetalae</taxon>
        <taxon>asterids</taxon>
        <taxon>campanulids</taxon>
        <taxon>Escalloniales</taxon>
        <taxon>Escalloniaceae</taxon>
        <taxon>Escallonia</taxon>
    </lineage>
</organism>
<feature type="DNA-binding region" description="Homeobox" evidence="3">
    <location>
        <begin position="21"/>
        <end position="75"/>
    </location>
</feature>
<dbReference type="Proteomes" id="UP001188597">
    <property type="component" value="Unassembled WGS sequence"/>
</dbReference>
<evidence type="ECO:0000256" key="5">
    <source>
        <dbReference type="SAM" id="Coils"/>
    </source>
</evidence>
<dbReference type="AlphaFoldDB" id="A0AA89BBH8"/>
<evidence type="ECO:0000313" key="7">
    <source>
        <dbReference type="EMBL" id="KAK3034408.1"/>
    </source>
</evidence>
<dbReference type="InterPro" id="IPR009057">
    <property type="entry name" value="Homeodomain-like_sf"/>
</dbReference>
<gene>
    <name evidence="7" type="ORF">RJ639_033679</name>
</gene>
<feature type="coiled-coil region" evidence="5">
    <location>
        <begin position="84"/>
        <end position="118"/>
    </location>
</feature>
<dbReference type="PANTHER" id="PTHR45950">
    <property type="entry name" value="HOMEOBOX-LEUCINE ZIPPER PROTEIN ATHB-14"/>
    <property type="match status" value="1"/>
</dbReference>
<dbReference type="EMBL" id="JAVXUP010000201">
    <property type="protein sequence ID" value="KAK3034408.1"/>
    <property type="molecule type" value="Genomic_DNA"/>
</dbReference>
<dbReference type="GO" id="GO:0003677">
    <property type="term" value="F:DNA binding"/>
    <property type="evidence" value="ECO:0007669"/>
    <property type="project" value="UniProtKB-UniRule"/>
</dbReference>
<keyword evidence="5" id="KW-0175">Coiled coil</keyword>
<reference evidence="7" key="1">
    <citation type="submission" date="2022-12" db="EMBL/GenBank/DDBJ databases">
        <title>Draft genome assemblies for two species of Escallonia (Escalloniales).</title>
        <authorList>
            <person name="Chanderbali A."/>
            <person name="Dervinis C."/>
            <person name="Anghel I."/>
            <person name="Soltis D."/>
            <person name="Soltis P."/>
            <person name="Zapata F."/>
        </authorList>
    </citation>
    <scope>NUCLEOTIDE SEQUENCE</scope>
    <source>
        <strain evidence="7">UCBG64.0493</strain>
        <tissue evidence="7">Leaf</tissue>
    </source>
</reference>
<dbReference type="SUPFAM" id="SSF46689">
    <property type="entry name" value="Homeodomain-like"/>
    <property type="match status" value="1"/>
</dbReference>